<sequence>MTITPAFLCALVTDTVLLIDQQPEMAHLFCESFPDTSWLLPADFPFKNEFETVFHHLGRTLTTPHQAVIDQFLACSLKENLLPEVDFAKSISPSPAKDLKKSKAVVITSLYPEYFENISNMYWIHPTVSGEVIEVYQPSRERHQNIENNLHNMKAWAEMNLLSMCDVLVTSAWSTFGYVAQGLAGLKPWILHNIENRKAPDPSCSRVVSMEPCLHSPSVYDCKVKTRVNYGSLLPHVRHCKDMHQGI</sequence>
<gene>
    <name evidence="1" type="ORF">Pint_05659</name>
</gene>
<organism evidence="1 2">
    <name type="scientific">Pistacia integerrima</name>
    <dbReference type="NCBI Taxonomy" id="434235"/>
    <lineage>
        <taxon>Eukaryota</taxon>
        <taxon>Viridiplantae</taxon>
        <taxon>Streptophyta</taxon>
        <taxon>Embryophyta</taxon>
        <taxon>Tracheophyta</taxon>
        <taxon>Spermatophyta</taxon>
        <taxon>Magnoliopsida</taxon>
        <taxon>eudicotyledons</taxon>
        <taxon>Gunneridae</taxon>
        <taxon>Pentapetalae</taxon>
        <taxon>rosids</taxon>
        <taxon>malvids</taxon>
        <taxon>Sapindales</taxon>
        <taxon>Anacardiaceae</taxon>
        <taxon>Pistacia</taxon>
    </lineage>
</organism>
<reference evidence="2" key="1">
    <citation type="journal article" date="2023" name="G3 (Bethesda)">
        <title>Genome assembly and association tests identify interacting loci associated with vigor, precocity, and sex in interspecific pistachio rootstocks.</title>
        <authorList>
            <person name="Palmer W."/>
            <person name="Jacygrad E."/>
            <person name="Sagayaradj S."/>
            <person name="Cavanaugh K."/>
            <person name="Han R."/>
            <person name="Bertier L."/>
            <person name="Beede B."/>
            <person name="Kafkas S."/>
            <person name="Golino D."/>
            <person name="Preece J."/>
            <person name="Michelmore R."/>
        </authorList>
    </citation>
    <scope>NUCLEOTIDE SEQUENCE [LARGE SCALE GENOMIC DNA]</scope>
</reference>
<evidence type="ECO:0000313" key="1">
    <source>
        <dbReference type="EMBL" id="KAJ0047067.1"/>
    </source>
</evidence>
<keyword evidence="2" id="KW-1185">Reference proteome</keyword>
<comment type="caution">
    <text evidence="1">The sequence shown here is derived from an EMBL/GenBank/DDBJ whole genome shotgun (WGS) entry which is preliminary data.</text>
</comment>
<protein>
    <submittedName>
        <fullName evidence="1">Uncharacterized protein</fullName>
    </submittedName>
</protein>
<proteinExistence type="predicted"/>
<dbReference type="EMBL" id="CM047738">
    <property type="protein sequence ID" value="KAJ0047067.1"/>
    <property type="molecule type" value="Genomic_DNA"/>
</dbReference>
<evidence type="ECO:0000313" key="2">
    <source>
        <dbReference type="Proteomes" id="UP001163603"/>
    </source>
</evidence>
<accession>A0ACC0ZA08</accession>
<name>A0ACC0ZA08_9ROSI</name>
<dbReference type="Proteomes" id="UP001163603">
    <property type="component" value="Chromosome 3"/>
</dbReference>